<keyword evidence="17 18" id="KW-0998">Cell outer membrane</keyword>
<keyword evidence="12 18" id="KW-0378">Hydrolase</keyword>
<dbReference type="PANTHER" id="PTHR40457:SF1">
    <property type="entry name" value="PHOSPHOLIPASE A1"/>
    <property type="match status" value="1"/>
</dbReference>
<evidence type="ECO:0000256" key="8">
    <source>
        <dbReference type="ARBA" id="ARBA00022452"/>
    </source>
</evidence>
<evidence type="ECO:0000256" key="5">
    <source>
        <dbReference type="ARBA" id="ARBA00013179"/>
    </source>
</evidence>
<evidence type="ECO:0000256" key="12">
    <source>
        <dbReference type="ARBA" id="ARBA00022801"/>
    </source>
</evidence>
<comment type="catalytic activity">
    <reaction evidence="2 18">
        <text>a 1,2-diacyl-sn-glycero-3-phosphocholine + H2O = a 1-acyl-sn-glycero-3-phosphocholine + a fatty acid + H(+)</text>
        <dbReference type="Rhea" id="RHEA:15801"/>
        <dbReference type="ChEBI" id="CHEBI:15377"/>
        <dbReference type="ChEBI" id="CHEBI:15378"/>
        <dbReference type="ChEBI" id="CHEBI:28868"/>
        <dbReference type="ChEBI" id="CHEBI:57643"/>
        <dbReference type="ChEBI" id="CHEBI:58168"/>
        <dbReference type="EC" id="3.1.1.4"/>
    </reaction>
</comment>
<dbReference type="Pfam" id="PF02253">
    <property type="entry name" value="PLA1"/>
    <property type="match status" value="1"/>
</dbReference>
<keyword evidence="11 18" id="KW-0732">Signal</keyword>
<feature type="chain" id="PRO_5044968124" description="Phospholipase A1" evidence="18">
    <location>
        <begin position="24"/>
        <end position="350"/>
    </location>
</feature>
<evidence type="ECO:0000256" key="2">
    <source>
        <dbReference type="ARBA" id="ARBA00001604"/>
    </source>
</evidence>
<keyword evidence="20" id="KW-1185">Reference proteome</keyword>
<dbReference type="CDD" id="cd00541">
    <property type="entry name" value="OMPLA"/>
    <property type="match status" value="1"/>
</dbReference>
<evidence type="ECO:0000256" key="4">
    <source>
        <dbReference type="ARBA" id="ARBA00011702"/>
    </source>
</evidence>
<comment type="subunit">
    <text evidence="4 18">Homodimer; dimerization is reversible, and the dimeric form is the active one.</text>
</comment>
<keyword evidence="8" id="KW-1134">Transmembrane beta strand</keyword>
<feature type="signal peptide" evidence="18">
    <location>
        <begin position="1"/>
        <end position="23"/>
    </location>
</feature>
<keyword evidence="15 18" id="KW-0443">Lipid metabolism</keyword>
<comment type="catalytic activity">
    <reaction evidence="1 18">
        <text>a 1,2-diacyl-sn-glycero-3-phosphocholine + H2O = a 2-acyl-sn-glycero-3-phosphocholine + a fatty acid + H(+)</text>
        <dbReference type="Rhea" id="RHEA:18689"/>
        <dbReference type="ChEBI" id="CHEBI:15377"/>
        <dbReference type="ChEBI" id="CHEBI:15378"/>
        <dbReference type="ChEBI" id="CHEBI:28868"/>
        <dbReference type="ChEBI" id="CHEBI:57643"/>
        <dbReference type="ChEBI" id="CHEBI:57875"/>
        <dbReference type="EC" id="3.1.1.32"/>
    </reaction>
</comment>
<comment type="caution">
    <text evidence="19">The sequence shown here is derived from an EMBL/GenBank/DDBJ whole genome shotgun (WGS) entry which is preliminary data.</text>
</comment>
<reference evidence="19 20" key="1">
    <citation type="submission" date="2024-04" db="EMBL/GenBank/DDBJ databases">
        <title>Draft genome sequence of Thalassolituus maritimus NBRC 116585.</title>
        <authorList>
            <person name="Miyakawa T."/>
            <person name="Kusuya Y."/>
            <person name="Miura T."/>
        </authorList>
    </citation>
    <scope>NUCLEOTIDE SEQUENCE [LARGE SCALE GENOMIC DNA]</scope>
    <source>
        <strain evidence="19 20">5NW40-0001</strain>
    </source>
</reference>
<accession>A0ABQ0A065</accession>
<dbReference type="SUPFAM" id="SSF56931">
    <property type="entry name" value="Outer membrane phospholipase A (OMPLA)"/>
    <property type="match status" value="1"/>
</dbReference>
<evidence type="ECO:0000256" key="7">
    <source>
        <dbReference type="ARBA" id="ARBA00021726"/>
    </source>
</evidence>
<organism evidence="19 20">
    <name type="scientific">Thalassolituus maritimus</name>
    <dbReference type="NCBI Taxonomy" id="484498"/>
    <lineage>
        <taxon>Bacteria</taxon>
        <taxon>Pseudomonadati</taxon>
        <taxon>Pseudomonadota</taxon>
        <taxon>Gammaproteobacteria</taxon>
        <taxon>Oceanospirillales</taxon>
        <taxon>Oceanospirillaceae</taxon>
        <taxon>Thalassolituus</taxon>
    </lineage>
</organism>
<keyword evidence="16" id="KW-0472">Membrane</keyword>
<evidence type="ECO:0000256" key="18">
    <source>
        <dbReference type="RuleBase" id="RU366027"/>
    </source>
</evidence>
<dbReference type="InterPro" id="IPR036541">
    <property type="entry name" value="PLipase_A1_sf"/>
</dbReference>
<keyword evidence="14 18" id="KW-0442">Lipid degradation</keyword>
<comment type="similarity">
    <text evidence="3 18">Belongs to the phospholipase A1 family.</text>
</comment>
<dbReference type="Gene3D" id="2.40.230.10">
    <property type="entry name" value="Phospholipase A1"/>
    <property type="match status" value="1"/>
</dbReference>
<keyword evidence="13 18" id="KW-0106">Calcium</keyword>
<dbReference type="Proteomes" id="UP001481413">
    <property type="component" value="Unassembled WGS sequence"/>
</dbReference>
<comment type="function">
    <text evidence="18">Hydrolysis of phosphatidylcholine with phospholipase A2 (EC 3.1.1.4) and phospholipase A1 (EC 3.1.1.32) activities.</text>
</comment>
<dbReference type="PRINTS" id="PR01486">
    <property type="entry name" value="PHPHLIPASEA1"/>
</dbReference>
<dbReference type="RefSeq" id="WP_353294867.1">
    <property type="nucleotide sequence ID" value="NZ_BAABWH010000004.1"/>
</dbReference>
<dbReference type="PANTHER" id="PTHR40457">
    <property type="entry name" value="PHOSPHOLIPASE A1"/>
    <property type="match status" value="1"/>
</dbReference>
<name>A0ABQ0A065_9GAMM</name>
<evidence type="ECO:0000256" key="15">
    <source>
        <dbReference type="ARBA" id="ARBA00023098"/>
    </source>
</evidence>
<comment type="subcellular location">
    <subcellularLocation>
        <location evidence="18">Cell outer membrane</location>
        <topology evidence="18">Multi-pass membrane protein</topology>
    </subcellularLocation>
    <text evidence="18">One of the very few enzymes located there.</text>
</comment>
<evidence type="ECO:0000256" key="6">
    <source>
        <dbReference type="ARBA" id="ARBA00013278"/>
    </source>
</evidence>
<gene>
    <name evidence="19" type="ORF">NBRC116585_19040</name>
</gene>
<evidence type="ECO:0000256" key="10">
    <source>
        <dbReference type="ARBA" id="ARBA00022723"/>
    </source>
</evidence>
<comment type="cofactor">
    <cofactor evidence="18">
        <name>Ca(2+)</name>
        <dbReference type="ChEBI" id="CHEBI:29108"/>
    </cofactor>
    <text evidence="18">Binds 1 Ca(2+) ion per monomer. In the dimeric form the Ca(2+) is bound by different amino acids with binding of each Ca(2+) shared with ligands coming from each monomer. The Ca(2+) ion may have a role in catalysis.</text>
</comment>
<evidence type="ECO:0000313" key="19">
    <source>
        <dbReference type="EMBL" id="GAA6145786.1"/>
    </source>
</evidence>
<keyword evidence="9" id="KW-0812">Transmembrane</keyword>
<dbReference type="InterPro" id="IPR003187">
    <property type="entry name" value="PLipase_A1"/>
</dbReference>
<evidence type="ECO:0000256" key="3">
    <source>
        <dbReference type="ARBA" id="ARBA00010525"/>
    </source>
</evidence>
<dbReference type="EMBL" id="BAABWH010000004">
    <property type="protein sequence ID" value="GAA6145786.1"/>
    <property type="molecule type" value="Genomic_DNA"/>
</dbReference>
<evidence type="ECO:0000256" key="11">
    <source>
        <dbReference type="ARBA" id="ARBA00022729"/>
    </source>
</evidence>
<evidence type="ECO:0000256" key="9">
    <source>
        <dbReference type="ARBA" id="ARBA00022692"/>
    </source>
</evidence>
<dbReference type="EC" id="3.1.1.4" evidence="6 18"/>
<keyword evidence="10 18" id="KW-0479">Metal-binding</keyword>
<evidence type="ECO:0000256" key="1">
    <source>
        <dbReference type="ARBA" id="ARBA00000111"/>
    </source>
</evidence>
<evidence type="ECO:0000256" key="14">
    <source>
        <dbReference type="ARBA" id="ARBA00022963"/>
    </source>
</evidence>
<dbReference type="EC" id="3.1.1.32" evidence="5 18"/>
<sequence length="350" mass="40573">MRHFFSTGWRLLAVLVIALPAFANELATESTSGSSSDTVRKQNLIRQNIPAEVKTETVEIEVISEDEFPDEARNLPTLIDKVRTEMLASENPYVLLPHRPNYFLPLTWQARPSNTELRRALNQFSNDDVPLEDGYDHLEAIVQLSLKYIIAEDVLGNFSRIELGYTNRSFWQVYNSDISRPFRETNHEPELMISWMLKDQIVDYVRLSLNHQSNGQTSTLSRSWNRIIGETAFIVGSGVINTKLWWRIPEGKEADPEDPKDNDNPDIDDYMGYGELNYVKLMERHQFSMMLRNNLDFSENRGAVELGYSFPLTKKMKGYVQYFNGYGESLIDYNRYQERIGVGIKLTDWF</sequence>
<evidence type="ECO:0000256" key="16">
    <source>
        <dbReference type="ARBA" id="ARBA00023136"/>
    </source>
</evidence>
<evidence type="ECO:0000313" key="20">
    <source>
        <dbReference type="Proteomes" id="UP001481413"/>
    </source>
</evidence>
<evidence type="ECO:0000256" key="17">
    <source>
        <dbReference type="ARBA" id="ARBA00023237"/>
    </source>
</evidence>
<proteinExistence type="inferred from homology"/>
<protein>
    <recommendedName>
        <fullName evidence="7 18">Phospholipase A1</fullName>
        <ecNumber evidence="5 18">3.1.1.32</ecNumber>
        <ecNumber evidence="6 18">3.1.1.4</ecNumber>
    </recommendedName>
    <alternativeName>
        <fullName evidence="18">Phosphatidylcholine 1-acylhydrolase</fullName>
    </alternativeName>
</protein>
<evidence type="ECO:0000256" key="13">
    <source>
        <dbReference type="ARBA" id="ARBA00022837"/>
    </source>
</evidence>